<keyword evidence="9 17" id="KW-0694">RNA-binding</keyword>
<feature type="modified residue" description="N6-(pyridoxal phosphate)lysine" evidence="19">
    <location>
        <position position="205"/>
    </location>
</feature>
<comment type="subcellular location">
    <subcellularLocation>
        <location evidence="17">Cytoplasm</location>
    </subcellularLocation>
</comment>
<evidence type="ECO:0000256" key="7">
    <source>
        <dbReference type="ARBA" id="ARBA00022555"/>
    </source>
</evidence>
<accession>U6GA97</accession>
<keyword evidence="11 17" id="KW-0648">Protein biosynthesis</keyword>
<dbReference type="UniPathway" id="UPA00906">
    <property type="reaction ID" value="UER00898"/>
</dbReference>
<dbReference type="SUPFAM" id="SSF53383">
    <property type="entry name" value="PLP-dependent transferases"/>
    <property type="match status" value="1"/>
</dbReference>
<comment type="function">
    <text evidence="2 17">Converts O-phosphoseryl-tRNA(Sec) to selenocysteinyl-tRNA(Sec) required for selenoprotein biosynthesis.</text>
</comment>
<keyword evidence="7 17" id="KW-0820">tRNA-binding</keyword>
<evidence type="ECO:0000256" key="10">
    <source>
        <dbReference type="ARBA" id="ARBA00022898"/>
    </source>
</evidence>
<evidence type="ECO:0000256" key="13">
    <source>
        <dbReference type="ARBA" id="ARBA00030669"/>
    </source>
</evidence>
<feature type="binding site" evidence="18">
    <location>
        <position position="234"/>
    </location>
    <ligand>
        <name>substrate</name>
    </ligand>
</feature>
<evidence type="ECO:0000256" key="16">
    <source>
        <dbReference type="ARBA" id="ARBA00048808"/>
    </source>
</evidence>
<dbReference type="AlphaFoldDB" id="U6GA97"/>
<dbReference type="GO" id="GO:0001514">
    <property type="term" value="P:selenocysteine incorporation"/>
    <property type="evidence" value="ECO:0007669"/>
    <property type="project" value="TreeGrafter"/>
</dbReference>
<dbReference type="PIRSF" id="PIRSF017689">
    <property type="entry name" value="SepSecS"/>
    <property type="match status" value="1"/>
</dbReference>
<comment type="cofactor">
    <cofactor evidence="1 17">
        <name>pyridoxal 5'-phosphate</name>
        <dbReference type="ChEBI" id="CHEBI:597326"/>
    </cofactor>
</comment>
<keyword evidence="10 17" id="KW-0663">Pyridoxal phosphate</keyword>
<dbReference type="OMA" id="APRVPDX"/>
<keyword evidence="8 17" id="KW-0808">Transferase</keyword>
<comment type="pathway">
    <text evidence="3 17">Aminoacyl-tRNA biosynthesis; selenocysteinyl-tRNA(Sec) biosynthesis; selenocysteinyl-tRNA(Sec) from L-seryl-tRNA(Sec) (archaeal/eukaryal route): step 2/2.</text>
</comment>
<dbReference type="Proteomes" id="UP000018050">
    <property type="component" value="Unassembled WGS sequence"/>
</dbReference>
<evidence type="ECO:0000256" key="6">
    <source>
        <dbReference type="ARBA" id="ARBA00021963"/>
    </source>
</evidence>
<evidence type="ECO:0000256" key="1">
    <source>
        <dbReference type="ARBA" id="ARBA00001933"/>
    </source>
</evidence>
<reference evidence="20" key="1">
    <citation type="submission" date="2013-10" db="EMBL/GenBank/DDBJ databases">
        <title>Genomic analysis of the causative agents of coccidiosis in chickens.</title>
        <authorList>
            <person name="Reid A.J."/>
            <person name="Blake D."/>
            <person name="Billington K."/>
            <person name="Browne H."/>
            <person name="Dunn M."/>
            <person name="Hung S."/>
            <person name="Kawahara F."/>
            <person name="Miranda-Saavedra D."/>
            <person name="Mourier T."/>
            <person name="Nagra H."/>
            <person name="Otto T.D."/>
            <person name="Rawlings N."/>
            <person name="Sanchez A."/>
            <person name="Sanders M."/>
            <person name="Subramaniam C."/>
            <person name="Tay Y."/>
            <person name="Dear P."/>
            <person name="Doerig C."/>
            <person name="Gruber A."/>
            <person name="Parkinson J."/>
            <person name="Shirley M."/>
            <person name="Wan K.L."/>
            <person name="Berriman M."/>
            <person name="Tomley F."/>
            <person name="Pain A."/>
        </authorList>
    </citation>
    <scope>NUCLEOTIDE SEQUENCE</scope>
    <source>
        <strain evidence="20">Houghton</strain>
    </source>
</reference>
<keyword evidence="17" id="KW-0963">Cytoplasm</keyword>
<dbReference type="GO" id="GO:0001717">
    <property type="term" value="P:conversion of seryl-tRNAsec to selenocys-tRNAsec"/>
    <property type="evidence" value="ECO:0007669"/>
    <property type="project" value="UniProtKB-UniRule"/>
</dbReference>
<dbReference type="InterPro" id="IPR015421">
    <property type="entry name" value="PyrdxlP-dep_Trfase_major"/>
</dbReference>
<evidence type="ECO:0000256" key="18">
    <source>
        <dbReference type="PIRSR" id="PIRSR017689-1"/>
    </source>
</evidence>
<evidence type="ECO:0000256" key="17">
    <source>
        <dbReference type="PIRNR" id="PIRNR017689"/>
    </source>
</evidence>
<dbReference type="InterPro" id="IPR019872">
    <property type="entry name" value="Sec-tRNA_Se_transferase"/>
</dbReference>
<dbReference type="EC" id="2.9.1.2" evidence="5 17"/>
<evidence type="ECO:0000256" key="2">
    <source>
        <dbReference type="ARBA" id="ARBA00002552"/>
    </source>
</evidence>
<dbReference type="EMBL" id="HG670390">
    <property type="protein sequence ID" value="CDI76467.1"/>
    <property type="molecule type" value="Genomic_DNA"/>
</dbReference>
<name>U6GA97_EIMAC</name>
<feature type="binding site" evidence="18">
    <location>
        <position position="192"/>
    </location>
    <ligand>
        <name>tRNA</name>
        <dbReference type="ChEBI" id="CHEBI:17843"/>
    </ligand>
</feature>
<dbReference type="NCBIfam" id="TIGR03531">
    <property type="entry name" value="selenium_SpcS"/>
    <property type="match status" value="1"/>
</dbReference>
<evidence type="ECO:0000313" key="20">
    <source>
        <dbReference type="EMBL" id="CDI76467.1"/>
    </source>
</evidence>
<comment type="catalytic activity">
    <reaction evidence="16 17">
        <text>O-phospho-L-seryl-tRNA(Sec) + selenophosphate + H2O = L-selenocysteinyl-tRNA(Sec) + 2 phosphate</text>
        <dbReference type="Rhea" id="RHEA:25041"/>
        <dbReference type="Rhea" id="RHEA-COMP:9743"/>
        <dbReference type="Rhea" id="RHEA-COMP:9947"/>
        <dbReference type="ChEBI" id="CHEBI:15377"/>
        <dbReference type="ChEBI" id="CHEBI:16144"/>
        <dbReference type="ChEBI" id="CHEBI:43474"/>
        <dbReference type="ChEBI" id="CHEBI:78551"/>
        <dbReference type="ChEBI" id="CHEBI:78573"/>
        <dbReference type="EC" id="2.9.1.2"/>
    </reaction>
</comment>
<evidence type="ECO:0000256" key="8">
    <source>
        <dbReference type="ARBA" id="ARBA00022679"/>
    </source>
</evidence>
<keyword evidence="21" id="KW-1185">Reference proteome</keyword>
<evidence type="ECO:0000256" key="3">
    <source>
        <dbReference type="ARBA" id="ARBA00004822"/>
    </source>
</evidence>
<reference evidence="20" key="2">
    <citation type="submission" date="2013-10" db="EMBL/GenBank/DDBJ databases">
        <authorList>
            <person name="Aslett M."/>
        </authorList>
    </citation>
    <scope>NUCLEOTIDE SEQUENCE</scope>
    <source>
        <strain evidence="20">Houghton</strain>
    </source>
</reference>
<evidence type="ECO:0000256" key="4">
    <source>
        <dbReference type="ARBA" id="ARBA00007037"/>
    </source>
</evidence>
<dbReference type="GO" id="GO:0000049">
    <property type="term" value="F:tRNA binding"/>
    <property type="evidence" value="ECO:0007669"/>
    <property type="project" value="UniProtKB-UniRule"/>
</dbReference>
<dbReference type="PANTHER" id="PTHR12944:SF2">
    <property type="entry name" value="O-PHOSPHOSERYL-TRNA(SEC) SELENIUM TRANSFERASE"/>
    <property type="match status" value="1"/>
</dbReference>
<dbReference type="Gene3D" id="3.40.640.10">
    <property type="entry name" value="Type I PLP-dependent aspartate aminotransferase-like (Major domain)"/>
    <property type="match status" value="2"/>
</dbReference>
<evidence type="ECO:0000313" key="21">
    <source>
        <dbReference type="Proteomes" id="UP000018050"/>
    </source>
</evidence>
<evidence type="ECO:0000256" key="19">
    <source>
        <dbReference type="PIRSR" id="PIRSR017689-50"/>
    </source>
</evidence>
<dbReference type="GO" id="GO:0098621">
    <property type="term" value="F:O-phosphoseryl-tRNA(Sec) selenium transferase activity"/>
    <property type="evidence" value="ECO:0007669"/>
    <property type="project" value="UniProtKB-EC"/>
</dbReference>
<protein>
    <recommendedName>
        <fullName evidence="6 17">O-phosphoseryl-tRNA(Sec) selenium transferase</fullName>
        <ecNumber evidence="5 17">2.9.1.2</ecNumber>
    </recommendedName>
    <alternativeName>
        <fullName evidence="13 17">Selenocysteine synthase</fullName>
    </alternativeName>
    <alternativeName>
        <fullName evidence="14 17">Selenocysteinyl-tRNA(Sec) synthase</fullName>
    </alternativeName>
    <alternativeName>
        <fullName evidence="15 17">Sep-tRNA:Sec-tRNA synthase</fullName>
    </alternativeName>
</protein>
<dbReference type="GO" id="GO:0005737">
    <property type="term" value="C:cytoplasm"/>
    <property type="evidence" value="ECO:0007669"/>
    <property type="project" value="UniProtKB-SubCell"/>
</dbReference>
<evidence type="ECO:0000256" key="15">
    <source>
        <dbReference type="ARBA" id="ARBA00032693"/>
    </source>
</evidence>
<evidence type="ECO:0000256" key="14">
    <source>
        <dbReference type="ARBA" id="ARBA00032048"/>
    </source>
</evidence>
<proteinExistence type="inferred from homology"/>
<dbReference type="InterPro" id="IPR015424">
    <property type="entry name" value="PyrdxlP-dep_Trfase"/>
</dbReference>
<organism evidence="20 21">
    <name type="scientific">Eimeria acervulina</name>
    <name type="common">Coccidian parasite</name>
    <dbReference type="NCBI Taxonomy" id="5801"/>
    <lineage>
        <taxon>Eukaryota</taxon>
        <taxon>Sar</taxon>
        <taxon>Alveolata</taxon>
        <taxon>Apicomplexa</taxon>
        <taxon>Conoidasida</taxon>
        <taxon>Coccidia</taxon>
        <taxon>Eucoccidiorida</taxon>
        <taxon>Eimeriorina</taxon>
        <taxon>Eimeriidae</taxon>
        <taxon>Eimeria</taxon>
    </lineage>
</organism>
<evidence type="ECO:0000256" key="5">
    <source>
        <dbReference type="ARBA" id="ARBA00012464"/>
    </source>
</evidence>
<evidence type="ECO:0000256" key="9">
    <source>
        <dbReference type="ARBA" id="ARBA00022884"/>
    </source>
</evidence>
<dbReference type="Pfam" id="PF05889">
    <property type="entry name" value="SepSecS"/>
    <property type="match status" value="1"/>
</dbReference>
<feature type="binding site" evidence="18">
    <location>
        <position position="320"/>
    </location>
    <ligand>
        <name>tRNA</name>
        <dbReference type="ChEBI" id="CHEBI:17843"/>
    </ligand>
</feature>
<dbReference type="RefSeq" id="XP_013252996.1">
    <property type="nucleotide sequence ID" value="XM_013397542.1"/>
</dbReference>
<dbReference type="OrthoDB" id="330769at2759"/>
<comment type="similarity">
    <text evidence="4 17">Belongs to the SepSecS family.</text>
</comment>
<sequence>MQLSSAVSVQLRCTYTRGFITMQEEGLNAVEDLLGASYCRVAKEALNSQRILFNKLLTQRRLPDEGWTSLQLQQLLLQLAAADANNLQQQASVGLRSGDIFALQPKAVGSSLAAVSCLPLPLATGMSLNALESLGDDVLCVVSTTSAFAPRQPDRIPEIAQLCKKKDVFHLVNNAYGLQCSKCCSLIEQGCRVGRVDLIVSSTDKNFMTPVGGALVYGPERSLVSRVSACYPGRASISPIIDLFITLLQMGRSGLEDLLQQRKRHFLWFKQQLKQLTETLGLRLLPCEDNKISVAVDLSPLADKQKGEGVSFLGSQLYYRRCSGLRVVCPSEKSVVVGGVEFVSFGSHCKFKHPYCSLACAIGTQQQQQQQQQEQQQQQQQ</sequence>
<dbReference type="GeneID" id="25269873"/>
<gene>
    <name evidence="20" type="ORF">EAH_00018030</name>
</gene>
<keyword evidence="12 17" id="KW-0711">Selenium</keyword>
<evidence type="ECO:0000256" key="12">
    <source>
        <dbReference type="ARBA" id="ARBA00023266"/>
    </source>
</evidence>
<dbReference type="PANTHER" id="PTHR12944">
    <property type="entry name" value="SOLUBLE LIVER ANTIGEN/LIVER PANCREAS ANTIGEN"/>
    <property type="match status" value="1"/>
</dbReference>
<dbReference type="InterPro" id="IPR008829">
    <property type="entry name" value="SepSecS/SepCysS"/>
</dbReference>
<evidence type="ECO:0000256" key="11">
    <source>
        <dbReference type="ARBA" id="ARBA00022917"/>
    </source>
</evidence>
<dbReference type="VEuPathDB" id="ToxoDB:EAH_00018030"/>